<feature type="region of interest" description="Disordered" evidence="1">
    <location>
        <begin position="47"/>
        <end position="78"/>
    </location>
</feature>
<sequence length="178" mass="19533">MVSSKIMICTPEKSKDSGEAQADQISPSTLEAAQILTNVASEGFKGSQAPLGSKIYRRKPKSTPTPTKILDFEEPAETQVNTGEVNTASEVNTGSIKLNTVIEQDSTAGEDKGQREGKAPMLSEETPKKSKANNYAELKLCRSCHRACLAVNFKRRFCKRMVDLVKSKKKFLFADEKS</sequence>
<evidence type="ECO:0000313" key="3">
    <source>
        <dbReference type="Proteomes" id="UP001151760"/>
    </source>
</evidence>
<dbReference type="Proteomes" id="UP001151760">
    <property type="component" value="Unassembled WGS sequence"/>
</dbReference>
<dbReference type="EMBL" id="BQNB010015525">
    <property type="protein sequence ID" value="GJT41024.1"/>
    <property type="molecule type" value="Genomic_DNA"/>
</dbReference>
<keyword evidence="3" id="KW-1185">Reference proteome</keyword>
<proteinExistence type="predicted"/>
<evidence type="ECO:0000256" key="1">
    <source>
        <dbReference type="SAM" id="MobiDB-lite"/>
    </source>
</evidence>
<gene>
    <name evidence="2" type="ORF">Tco_0940889</name>
</gene>
<organism evidence="2 3">
    <name type="scientific">Tanacetum coccineum</name>
    <dbReference type="NCBI Taxonomy" id="301880"/>
    <lineage>
        <taxon>Eukaryota</taxon>
        <taxon>Viridiplantae</taxon>
        <taxon>Streptophyta</taxon>
        <taxon>Embryophyta</taxon>
        <taxon>Tracheophyta</taxon>
        <taxon>Spermatophyta</taxon>
        <taxon>Magnoliopsida</taxon>
        <taxon>eudicotyledons</taxon>
        <taxon>Gunneridae</taxon>
        <taxon>Pentapetalae</taxon>
        <taxon>asterids</taxon>
        <taxon>campanulids</taxon>
        <taxon>Asterales</taxon>
        <taxon>Asteraceae</taxon>
        <taxon>Asteroideae</taxon>
        <taxon>Anthemideae</taxon>
        <taxon>Anthemidinae</taxon>
        <taxon>Tanacetum</taxon>
    </lineage>
</organism>
<feature type="compositionally biased region" description="Basic and acidic residues" evidence="1">
    <location>
        <begin position="109"/>
        <end position="118"/>
    </location>
</feature>
<accession>A0ABQ5DVC5</accession>
<feature type="region of interest" description="Disordered" evidence="1">
    <location>
        <begin position="1"/>
        <end position="26"/>
    </location>
</feature>
<feature type="region of interest" description="Disordered" evidence="1">
    <location>
        <begin position="102"/>
        <end position="129"/>
    </location>
</feature>
<protein>
    <submittedName>
        <fullName evidence="2">Uncharacterized protein</fullName>
    </submittedName>
</protein>
<evidence type="ECO:0000313" key="2">
    <source>
        <dbReference type="EMBL" id="GJT41024.1"/>
    </source>
</evidence>
<comment type="caution">
    <text evidence="2">The sequence shown here is derived from an EMBL/GenBank/DDBJ whole genome shotgun (WGS) entry which is preliminary data.</text>
</comment>
<reference evidence="2" key="2">
    <citation type="submission" date="2022-01" db="EMBL/GenBank/DDBJ databases">
        <authorList>
            <person name="Yamashiro T."/>
            <person name="Shiraishi A."/>
            <person name="Satake H."/>
            <person name="Nakayama K."/>
        </authorList>
    </citation>
    <scope>NUCLEOTIDE SEQUENCE</scope>
</reference>
<name>A0ABQ5DVC5_9ASTR</name>
<reference evidence="2" key="1">
    <citation type="journal article" date="2022" name="Int. J. Mol. Sci.">
        <title>Draft Genome of Tanacetum Coccineum: Genomic Comparison of Closely Related Tanacetum-Family Plants.</title>
        <authorList>
            <person name="Yamashiro T."/>
            <person name="Shiraishi A."/>
            <person name="Nakayama K."/>
            <person name="Satake H."/>
        </authorList>
    </citation>
    <scope>NUCLEOTIDE SEQUENCE</scope>
</reference>